<dbReference type="GO" id="GO:0016740">
    <property type="term" value="F:transferase activity"/>
    <property type="evidence" value="ECO:0007669"/>
    <property type="project" value="UniProtKB-KW"/>
</dbReference>
<dbReference type="InterPro" id="IPR050509">
    <property type="entry name" value="CoA-transferase_III"/>
</dbReference>
<dbReference type="InterPro" id="IPR003673">
    <property type="entry name" value="CoA-Trfase_fam_III"/>
</dbReference>
<dbReference type="Gene3D" id="3.30.1540.10">
    <property type="entry name" value="formyl-coa transferase, domain 3"/>
    <property type="match status" value="1"/>
</dbReference>
<keyword evidence="2" id="KW-1185">Reference proteome</keyword>
<dbReference type="PANTHER" id="PTHR48228:SF5">
    <property type="entry name" value="ALPHA-METHYLACYL-COA RACEMASE"/>
    <property type="match status" value="1"/>
</dbReference>
<dbReference type="Proteomes" id="UP001600424">
    <property type="component" value="Unassembled WGS sequence"/>
</dbReference>
<comment type="caution">
    <text evidence="1">The sequence shown here is derived from an EMBL/GenBank/DDBJ whole genome shotgun (WGS) entry which is preliminary data.</text>
</comment>
<dbReference type="EMBL" id="JBHTRV010000043">
    <property type="protein sequence ID" value="MFE5985132.1"/>
    <property type="molecule type" value="Genomic_DNA"/>
</dbReference>
<name>A0ABW6J7V6_STRWE</name>
<dbReference type="RefSeq" id="WP_386256522.1">
    <property type="nucleotide sequence ID" value="NZ_JBHTRV010000043.1"/>
</dbReference>
<sequence>MNDVSAESASSRRPRGPLTGVRVIELGSIGPAPFCAMVLGDLGAEVIRIDRPTEAGYAASRPILHRNRRSLAVDIRRPEGVEIVKSLVKDADVILEGFRPGVTERLGLGPDDLLAVNQRLVYGRMTGWGQDGPMAQEPGHDINYIALTGALHAIGPKDGDPVVPLNLVGDFGGGGMLLAVGVLAAALHARGTGRGQVVDAAMTDGSALLLTMTYGFLAHGVWADERDSNMLDGAAPYYGTYRCSDDRHIALGPVEPQFYASVLRVLGLTDDPDFVRQNDRAKWPVMRQRLATIFATRTRDAWAKEFEGQEACVAPVLSLLEAPHHPHNAARGTYLTDGTGAIAPAPAPRFSGTPAAHPTPSPAVGADTDRILAAAGYDPARIAALRGSGTVK</sequence>
<evidence type="ECO:0000313" key="1">
    <source>
        <dbReference type="EMBL" id="MFE5985132.1"/>
    </source>
</evidence>
<organism evidence="1 2">
    <name type="scientific">Streptomyces wedmorensis</name>
    <dbReference type="NCBI Taxonomy" id="43759"/>
    <lineage>
        <taxon>Bacteria</taxon>
        <taxon>Bacillati</taxon>
        <taxon>Actinomycetota</taxon>
        <taxon>Actinomycetes</taxon>
        <taxon>Kitasatosporales</taxon>
        <taxon>Streptomycetaceae</taxon>
        <taxon>Streptomyces</taxon>
    </lineage>
</organism>
<dbReference type="InterPro" id="IPR023606">
    <property type="entry name" value="CoA-Trfase_III_dom_1_sf"/>
</dbReference>
<dbReference type="Gene3D" id="3.40.50.10540">
    <property type="entry name" value="Crotonobetainyl-coa:carnitine coa-transferase, domain 1"/>
    <property type="match status" value="1"/>
</dbReference>
<dbReference type="SUPFAM" id="SSF89796">
    <property type="entry name" value="CoA-transferase family III (CaiB/BaiF)"/>
    <property type="match status" value="1"/>
</dbReference>
<dbReference type="Pfam" id="PF02515">
    <property type="entry name" value="CoA_transf_3"/>
    <property type="match status" value="1"/>
</dbReference>
<protein>
    <submittedName>
        <fullName evidence="1">CaiB/BaiF CoA transferase family protein</fullName>
    </submittedName>
</protein>
<dbReference type="PANTHER" id="PTHR48228">
    <property type="entry name" value="SUCCINYL-COA--D-CITRAMALATE COA-TRANSFERASE"/>
    <property type="match status" value="1"/>
</dbReference>
<dbReference type="InterPro" id="IPR044855">
    <property type="entry name" value="CoA-Trfase_III_dom3_sf"/>
</dbReference>
<gene>
    <name evidence="1" type="ORF">ACFQ63_36220</name>
</gene>
<evidence type="ECO:0000313" key="2">
    <source>
        <dbReference type="Proteomes" id="UP001600424"/>
    </source>
</evidence>
<proteinExistence type="predicted"/>
<reference evidence="1 2" key="1">
    <citation type="submission" date="2024-09" db="EMBL/GenBank/DDBJ databases">
        <title>The Natural Products Discovery Center: Release of the First 8490 Sequenced Strains for Exploring Actinobacteria Biosynthetic Diversity.</title>
        <authorList>
            <person name="Kalkreuter E."/>
            <person name="Kautsar S.A."/>
            <person name="Yang D."/>
            <person name="Bader C.D."/>
            <person name="Teijaro C.N."/>
            <person name="Fluegel L."/>
            <person name="Davis C.M."/>
            <person name="Simpson J.R."/>
            <person name="Lauterbach L."/>
            <person name="Steele A.D."/>
            <person name="Gui C."/>
            <person name="Meng S."/>
            <person name="Li G."/>
            <person name="Viehrig K."/>
            <person name="Ye F."/>
            <person name="Su P."/>
            <person name="Kiefer A.F."/>
            <person name="Nichols A."/>
            <person name="Cepeda A.J."/>
            <person name="Yan W."/>
            <person name="Fan B."/>
            <person name="Jiang Y."/>
            <person name="Adhikari A."/>
            <person name="Zheng C.-J."/>
            <person name="Schuster L."/>
            <person name="Cowan T.M."/>
            <person name="Smanski M.J."/>
            <person name="Chevrette M.G."/>
            <person name="De Carvalho L.P.S."/>
            <person name="Shen B."/>
        </authorList>
    </citation>
    <scope>NUCLEOTIDE SEQUENCE [LARGE SCALE GENOMIC DNA]</scope>
    <source>
        <strain evidence="1 2">NPDC056472</strain>
    </source>
</reference>
<keyword evidence="1" id="KW-0808">Transferase</keyword>
<accession>A0ABW6J7V6</accession>